<feature type="compositionally biased region" description="Basic and acidic residues" evidence="1">
    <location>
        <begin position="140"/>
        <end position="150"/>
    </location>
</feature>
<dbReference type="AlphaFoldDB" id="A0A3P6PAA3"/>
<protein>
    <submittedName>
        <fullName evidence="2">Uncharacterized protein</fullName>
    </submittedName>
</protein>
<reference evidence="2 3" key="1">
    <citation type="submission" date="2018-11" db="EMBL/GenBank/DDBJ databases">
        <authorList>
            <consortium name="Pathogen Informatics"/>
        </authorList>
    </citation>
    <scope>NUCLEOTIDE SEQUENCE [LARGE SCALE GENOMIC DNA]</scope>
</reference>
<name>A0A3P6PAA3_ANISI</name>
<dbReference type="Proteomes" id="UP000267096">
    <property type="component" value="Unassembled WGS sequence"/>
</dbReference>
<gene>
    <name evidence="2" type="ORF">ASIM_LOCUS221</name>
</gene>
<evidence type="ECO:0000313" key="3">
    <source>
        <dbReference type="Proteomes" id="UP000267096"/>
    </source>
</evidence>
<dbReference type="OrthoDB" id="5850827at2759"/>
<dbReference type="EMBL" id="UYRR01000094">
    <property type="protein sequence ID" value="VDK17490.1"/>
    <property type="molecule type" value="Genomic_DNA"/>
</dbReference>
<evidence type="ECO:0000313" key="2">
    <source>
        <dbReference type="EMBL" id="VDK17490.1"/>
    </source>
</evidence>
<accession>A0A3P6PAA3</accession>
<proteinExistence type="predicted"/>
<evidence type="ECO:0000256" key="1">
    <source>
        <dbReference type="SAM" id="MobiDB-lite"/>
    </source>
</evidence>
<organism evidence="2 3">
    <name type="scientific">Anisakis simplex</name>
    <name type="common">Herring worm</name>
    <dbReference type="NCBI Taxonomy" id="6269"/>
    <lineage>
        <taxon>Eukaryota</taxon>
        <taxon>Metazoa</taxon>
        <taxon>Ecdysozoa</taxon>
        <taxon>Nematoda</taxon>
        <taxon>Chromadorea</taxon>
        <taxon>Rhabditida</taxon>
        <taxon>Spirurina</taxon>
        <taxon>Ascaridomorpha</taxon>
        <taxon>Ascaridoidea</taxon>
        <taxon>Anisakidae</taxon>
        <taxon>Anisakis</taxon>
        <taxon>Anisakis simplex complex</taxon>
    </lineage>
</organism>
<feature type="compositionally biased region" description="Polar residues" evidence="1">
    <location>
        <begin position="122"/>
        <end position="133"/>
    </location>
</feature>
<sequence>MDEFGECSAQFEYNCSNYAKRFQSDEPIFCRTTRQKALNSRFCSRFWLDFEGFTQFNECISEQDHYRTFPKKDYRLQEECDLIESESQELAYCLCGTDLCNERPIAEQFIAFEEEHPELFSDSDNNESTSLKPTPSEMPNRAKTDEKSAFDADQSGLEQMEAAKGGQQQLRRHPAIHTHANDQVHKNIQSVPNAESGSVSELSASEGTHLLVDAGSSTTPSTLKCLQCAQGNLEDSRADCAQQIVVECDRRSSATRGSDQPEYFCLTRQILIARDLDLKAPLLKGQNAIEKMCVTHTALVEEYGNGVDHDGCTITNAGHVRYCVCQTDECNRLTINEQISMSNPPSLDYDSTSAPSMASTQKSIISPNSQRVVSCHVCSESRLSSPEADCSKPVVVNCNKQFEDGSGIYCLSKRTQLTPTMYSLEKRCLSQGELSNQSGADSISRDALTVGCHEAYDGLVVYCICQEVVALNPGISLQNMLGESDGDDRMTASSSVASVSC</sequence>
<keyword evidence="3" id="KW-1185">Reference proteome</keyword>
<feature type="region of interest" description="Disordered" evidence="1">
    <location>
        <begin position="117"/>
        <end position="154"/>
    </location>
</feature>